<feature type="compositionally biased region" description="Low complexity" evidence="1">
    <location>
        <begin position="236"/>
        <end position="249"/>
    </location>
</feature>
<name>A0A9W8UNP5_AKAMU</name>
<comment type="caution">
    <text evidence="2">The sequence shown here is derived from an EMBL/GenBank/DDBJ whole genome shotgun (WGS) entry which is preliminary data.</text>
</comment>
<protein>
    <submittedName>
        <fullName evidence="2">Uncharacterized protein</fullName>
    </submittedName>
</protein>
<organism evidence="2 3">
    <name type="scientific">Akanthomyces muscarius</name>
    <name type="common">Entomopathogenic fungus</name>
    <name type="synonym">Lecanicillium muscarium</name>
    <dbReference type="NCBI Taxonomy" id="2231603"/>
    <lineage>
        <taxon>Eukaryota</taxon>
        <taxon>Fungi</taxon>
        <taxon>Dikarya</taxon>
        <taxon>Ascomycota</taxon>
        <taxon>Pezizomycotina</taxon>
        <taxon>Sordariomycetes</taxon>
        <taxon>Hypocreomycetidae</taxon>
        <taxon>Hypocreales</taxon>
        <taxon>Cordycipitaceae</taxon>
        <taxon>Akanthomyces</taxon>
    </lineage>
</organism>
<accession>A0A9W8UNP5</accession>
<evidence type="ECO:0000313" key="2">
    <source>
        <dbReference type="EMBL" id="KAJ4155030.1"/>
    </source>
</evidence>
<feature type="compositionally biased region" description="Low complexity" evidence="1">
    <location>
        <begin position="134"/>
        <end position="147"/>
    </location>
</feature>
<feature type="region of interest" description="Disordered" evidence="1">
    <location>
        <begin position="61"/>
        <end position="103"/>
    </location>
</feature>
<proteinExistence type="predicted"/>
<dbReference type="KEGG" id="amus:LMH87_000296"/>
<dbReference type="Proteomes" id="UP001144673">
    <property type="component" value="Chromosome 6"/>
</dbReference>
<dbReference type="AlphaFoldDB" id="A0A9W8UNP5"/>
<dbReference type="GeneID" id="80887455"/>
<feature type="compositionally biased region" description="Polar residues" evidence="1">
    <location>
        <begin position="250"/>
        <end position="262"/>
    </location>
</feature>
<feature type="region of interest" description="Disordered" evidence="1">
    <location>
        <begin position="1"/>
        <end position="29"/>
    </location>
</feature>
<gene>
    <name evidence="2" type="ORF">LMH87_000296</name>
</gene>
<feature type="compositionally biased region" description="Polar residues" evidence="1">
    <location>
        <begin position="225"/>
        <end position="235"/>
    </location>
</feature>
<evidence type="ECO:0000256" key="1">
    <source>
        <dbReference type="SAM" id="MobiDB-lite"/>
    </source>
</evidence>
<reference evidence="2" key="1">
    <citation type="journal article" date="2023" name="Access Microbiol">
        <title>De-novo genome assembly for Akanthomyces muscarius, a biocontrol agent of insect agricultural pests.</title>
        <authorList>
            <person name="Erdos Z."/>
            <person name="Studholme D.J."/>
            <person name="Raymond B."/>
            <person name="Sharma M."/>
        </authorList>
    </citation>
    <scope>NUCLEOTIDE SEQUENCE</scope>
    <source>
        <strain evidence="2">Ve6</strain>
    </source>
</reference>
<evidence type="ECO:0000313" key="3">
    <source>
        <dbReference type="Proteomes" id="UP001144673"/>
    </source>
</evidence>
<feature type="compositionally biased region" description="Basic residues" evidence="1">
    <location>
        <begin position="202"/>
        <end position="211"/>
    </location>
</feature>
<feature type="compositionally biased region" description="Polar residues" evidence="1">
    <location>
        <begin position="85"/>
        <end position="103"/>
    </location>
</feature>
<dbReference type="EMBL" id="JAJHUN010000007">
    <property type="protein sequence ID" value="KAJ4155030.1"/>
    <property type="molecule type" value="Genomic_DNA"/>
</dbReference>
<feature type="compositionally biased region" description="Polar residues" evidence="1">
    <location>
        <begin position="15"/>
        <end position="29"/>
    </location>
</feature>
<sequence>MHSQSHQNIFFPDDGTTNPDNGETPDTSLNNFLEQYFQNDHDGQGSFELFTGGFPAWTSSTGPVEAAVPTPPQQPIAGNADSSDESPSNQIYIQPTDSGNATQSTTQAIMLWQANVPINQQQQPLTAMPSMAQNGPSPSSGSSNTLQRRSRERQERALRRSVAHARAHAIAPSPSTSSATSPKSEKREYMRAKKAFCANITKKYKRKRGSRTARSPAFTEDTAPSPASTWATSPNSTDAASPASTWATSPNFTETPSPATSWVESPAWADAASPASAWAMSPVPADEAASPAFTSVASLASAEAAATAEEVDGKLFADWCNFPDDAA</sequence>
<feature type="region of interest" description="Disordered" evidence="1">
    <location>
        <begin position="128"/>
        <end position="262"/>
    </location>
</feature>
<feature type="compositionally biased region" description="Low complexity" evidence="1">
    <location>
        <begin position="171"/>
        <end position="182"/>
    </location>
</feature>
<dbReference type="RefSeq" id="XP_056055154.1">
    <property type="nucleotide sequence ID" value="XM_056198179.1"/>
</dbReference>
<keyword evidence="3" id="KW-1185">Reference proteome</keyword>